<evidence type="ECO:0000256" key="4">
    <source>
        <dbReference type="ARBA" id="ARBA00022989"/>
    </source>
</evidence>
<comment type="similarity">
    <text evidence="2">Belongs to the EamA transporter family.</text>
</comment>
<protein>
    <submittedName>
        <fullName evidence="8">EamA/RhaT family transporter</fullName>
    </submittedName>
</protein>
<dbReference type="RefSeq" id="WP_100270960.1">
    <property type="nucleotide sequence ID" value="NZ_CP024444.1"/>
</dbReference>
<dbReference type="InterPro" id="IPR037185">
    <property type="entry name" value="EmrE-like"/>
</dbReference>
<dbReference type="InterPro" id="IPR050638">
    <property type="entry name" value="AA-Vitamin_Transporters"/>
</dbReference>
<feature type="transmembrane region" description="Helical" evidence="6">
    <location>
        <begin position="132"/>
        <end position="151"/>
    </location>
</feature>
<comment type="subcellular location">
    <subcellularLocation>
        <location evidence="1">Membrane</location>
        <topology evidence="1">Multi-pass membrane protein</topology>
    </subcellularLocation>
</comment>
<feature type="transmembrane region" description="Helical" evidence="6">
    <location>
        <begin position="279"/>
        <end position="295"/>
    </location>
</feature>
<organism evidence="8 9">
    <name type="scientific">Faucicola osloensis</name>
    <name type="common">Moraxella osloensis</name>
    <dbReference type="NCBI Taxonomy" id="34062"/>
    <lineage>
        <taxon>Bacteria</taxon>
        <taxon>Pseudomonadati</taxon>
        <taxon>Pseudomonadota</taxon>
        <taxon>Gammaproteobacteria</taxon>
        <taxon>Moraxellales</taxon>
        <taxon>Moraxellaceae</taxon>
        <taxon>Faucicola</taxon>
    </lineage>
</organism>
<dbReference type="PANTHER" id="PTHR32322:SF2">
    <property type="entry name" value="EAMA DOMAIN-CONTAINING PROTEIN"/>
    <property type="match status" value="1"/>
</dbReference>
<reference evidence="9" key="1">
    <citation type="submission" date="2017-10" db="EMBL/GenBank/DDBJ databases">
        <title>Complete genome sequence of Moraxella osloensis NP7 isolated from human skin.</title>
        <authorList>
            <person name="Lee K."/>
            <person name="Lim J.Y."/>
            <person name="Hwang I."/>
        </authorList>
    </citation>
    <scope>NUCLEOTIDE SEQUENCE [LARGE SCALE GENOMIC DNA]</scope>
    <source>
        <strain evidence="9">NP7</strain>
        <plasmid evidence="9">pnp7-1</plasmid>
    </source>
</reference>
<sequence length="303" mass="32841">MTYSTSINITPDSQANTAVLLGLLSVFAFSLTLPFSKIAVQILTGLEVGLLRSLIGGVMAMIILLIKHCALPNRQQIIRLYLGSLGIIYGFPIFSSLAMKTVPVSHGAIVLAILPLSTAMFGVRLSKKVMPLAFWIWSIVGALLVIGYVVMTKDLQSLVLGDIYLALAVILAGFGYAQSGQLSQSMPGWQVICWMLVLNFPIILGLSLAFVDFSHINMMKASHIGALLFLASVSGLFGFFSWNKALAMGGIATISQLQLLQTFLTYGVAVLFMGEQWNWLSLIICLLVVATVYQTQKTARQVS</sequence>
<feature type="transmembrane region" description="Helical" evidence="6">
    <location>
        <begin position="104"/>
        <end position="125"/>
    </location>
</feature>
<keyword evidence="5 6" id="KW-0472">Membrane</keyword>
<feature type="domain" description="EamA" evidence="7">
    <location>
        <begin position="160"/>
        <end position="293"/>
    </location>
</feature>
<feature type="transmembrane region" description="Helical" evidence="6">
    <location>
        <begin position="157"/>
        <end position="177"/>
    </location>
</feature>
<evidence type="ECO:0000256" key="2">
    <source>
        <dbReference type="ARBA" id="ARBA00007362"/>
    </source>
</evidence>
<name>A0A2D2LX33_FAUOS</name>
<geneLocation type="plasmid" evidence="9">
    <name>pnp7-1</name>
</geneLocation>
<evidence type="ECO:0000259" key="7">
    <source>
        <dbReference type="Pfam" id="PF00892"/>
    </source>
</evidence>
<evidence type="ECO:0000256" key="5">
    <source>
        <dbReference type="ARBA" id="ARBA00023136"/>
    </source>
</evidence>
<dbReference type="EMBL" id="CP024444">
    <property type="protein sequence ID" value="ATR79591.1"/>
    <property type="molecule type" value="Genomic_DNA"/>
</dbReference>
<keyword evidence="8" id="KW-0614">Plasmid</keyword>
<evidence type="ECO:0000256" key="3">
    <source>
        <dbReference type="ARBA" id="ARBA00022692"/>
    </source>
</evidence>
<evidence type="ECO:0000313" key="8">
    <source>
        <dbReference type="EMBL" id="ATR79591.1"/>
    </source>
</evidence>
<evidence type="ECO:0000256" key="1">
    <source>
        <dbReference type="ARBA" id="ARBA00004141"/>
    </source>
</evidence>
<dbReference type="GO" id="GO:0016020">
    <property type="term" value="C:membrane"/>
    <property type="evidence" value="ECO:0007669"/>
    <property type="project" value="UniProtKB-SubCell"/>
</dbReference>
<proteinExistence type="inferred from homology"/>
<dbReference type="Proteomes" id="UP000229340">
    <property type="component" value="Plasmid pNP7-1"/>
</dbReference>
<dbReference type="Pfam" id="PF00892">
    <property type="entry name" value="EamA"/>
    <property type="match status" value="2"/>
</dbReference>
<evidence type="ECO:0000256" key="6">
    <source>
        <dbReference type="SAM" id="Phobius"/>
    </source>
</evidence>
<dbReference type="InterPro" id="IPR000620">
    <property type="entry name" value="EamA_dom"/>
</dbReference>
<dbReference type="PANTHER" id="PTHR32322">
    <property type="entry name" value="INNER MEMBRANE TRANSPORTER"/>
    <property type="match status" value="1"/>
</dbReference>
<keyword evidence="3 6" id="KW-0812">Transmembrane</keyword>
<dbReference type="SUPFAM" id="SSF103481">
    <property type="entry name" value="Multidrug resistance efflux transporter EmrE"/>
    <property type="match status" value="1"/>
</dbReference>
<feature type="domain" description="EamA" evidence="7">
    <location>
        <begin position="17"/>
        <end position="143"/>
    </location>
</feature>
<evidence type="ECO:0000313" key="9">
    <source>
        <dbReference type="Proteomes" id="UP000229340"/>
    </source>
</evidence>
<keyword evidence="4 6" id="KW-1133">Transmembrane helix</keyword>
<feature type="transmembrane region" description="Helical" evidence="6">
    <location>
        <begin position="223"/>
        <end position="242"/>
    </location>
</feature>
<feature type="transmembrane region" description="Helical" evidence="6">
    <location>
        <begin position="254"/>
        <end position="273"/>
    </location>
</feature>
<accession>A0A2D2LX33</accession>
<feature type="transmembrane region" description="Helical" evidence="6">
    <location>
        <begin position="49"/>
        <end position="66"/>
    </location>
</feature>
<dbReference type="AlphaFoldDB" id="A0A2D2LX33"/>
<feature type="transmembrane region" description="Helical" evidence="6">
    <location>
        <begin position="189"/>
        <end position="211"/>
    </location>
</feature>
<gene>
    <name evidence="8" type="ORF">NP7_09480</name>
</gene>
<feature type="transmembrane region" description="Helical" evidence="6">
    <location>
        <begin position="78"/>
        <end position="98"/>
    </location>
</feature>
<feature type="transmembrane region" description="Helical" evidence="6">
    <location>
        <begin position="20"/>
        <end position="43"/>
    </location>
</feature>